<evidence type="ECO:0000256" key="13">
    <source>
        <dbReference type="PIRNR" id="PIRNR006107"/>
    </source>
</evidence>
<evidence type="ECO:0000256" key="11">
    <source>
        <dbReference type="ARBA" id="ARBA00031108"/>
    </source>
</evidence>
<dbReference type="PANTHER" id="PTHR43356:SF3">
    <property type="entry name" value="PHOSPHATE ACETYLTRANSFERASE"/>
    <property type="match status" value="1"/>
</dbReference>
<reference evidence="17" key="1">
    <citation type="journal article" date="2019" name="Int. J. Syst. Evol. Microbiol.">
        <title>The Global Catalogue of Microorganisms (GCM) 10K type strain sequencing project: providing services to taxonomists for standard genome sequencing and annotation.</title>
        <authorList>
            <consortium name="The Broad Institute Genomics Platform"/>
            <consortium name="The Broad Institute Genome Sequencing Center for Infectious Disease"/>
            <person name="Wu L."/>
            <person name="Ma J."/>
        </authorList>
    </citation>
    <scope>NUCLEOTIDE SEQUENCE [LARGE SCALE GENOMIC DNA]</scope>
    <source>
        <strain evidence="17">TISTR 1514</strain>
    </source>
</reference>
<feature type="domain" description="Phosphate acetyl/butaryl transferase" evidence="14">
    <location>
        <begin position="381"/>
        <end position="697"/>
    </location>
</feature>
<dbReference type="InterPro" id="IPR028979">
    <property type="entry name" value="Ser_kin/Pase_Hpr-like_N_sf"/>
</dbReference>
<keyword evidence="17" id="KW-1185">Reference proteome</keyword>
<evidence type="ECO:0000256" key="9">
    <source>
        <dbReference type="ARBA" id="ARBA00022679"/>
    </source>
</evidence>
<dbReference type="InterPro" id="IPR002505">
    <property type="entry name" value="PTA_PTB"/>
</dbReference>
<evidence type="ECO:0000256" key="2">
    <source>
        <dbReference type="ARBA" id="ARBA00004496"/>
    </source>
</evidence>
<dbReference type="Gene3D" id="3.40.50.300">
    <property type="entry name" value="P-loop containing nucleotide triphosphate hydrolases"/>
    <property type="match status" value="1"/>
</dbReference>
<evidence type="ECO:0000256" key="8">
    <source>
        <dbReference type="ARBA" id="ARBA00022490"/>
    </source>
</evidence>
<dbReference type="SUPFAM" id="SSF53659">
    <property type="entry name" value="Isocitrate/Isopropylmalate dehydrogenase-like"/>
    <property type="match status" value="1"/>
</dbReference>
<dbReference type="Proteomes" id="UP001597492">
    <property type="component" value="Unassembled WGS sequence"/>
</dbReference>
<feature type="domain" description="DRTGG" evidence="15">
    <location>
        <begin position="223"/>
        <end position="333"/>
    </location>
</feature>
<organism evidence="16 17">
    <name type="scientific">Gulosibacter faecalis</name>
    <dbReference type="NCBI Taxonomy" id="272240"/>
    <lineage>
        <taxon>Bacteria</taxon>
        <taxon>Bacillati</taxon>
        <taxon>Actinomycetota</taxon>
        <taxon>Actinomycetes</taxon>
        <taxon>Micrococcales</taxon>
        <taxon>Microbacteriaceae</taxon>
        <taxon>Gulosibacter</taxon>
    </lineage>
</organism>
<evidence type="ECO:0000256" key="7">
    <source>
        <dbReference type="ARBA" id="ARBA00021528"/>
    </source>
</evidence>
<dbReference type="RefSeq" id="WP_019618203.1">
    <property type="nucleotide sequence ID" value="NZ_JBHUNE010000003.1"/>
</dbReference>
<evidence type="ECO:0000256" key="10">
    <source>
        <dbReference type="ARBA" id="ARBA00023315"/>
    </source>
</evidence>
<comment type="function">
    <text evidence="12 13">Involved in acetate metabolism.</text>
</comment>
<dbReference type="PIRSF" id="PIRSF006107">
    <property type="entry name" value="PhpActrans_proteobac"/>
    <property type="match status" value="1"/>
</dbReference>
<sequence length="705" mass="75124">MTASIYITSSEGFSGKQAVALGLLETLTQRSGRVGLFRPVSESAEHDDILEQLLNRLDPNLGLTPELCVGVTYDEVHADSASALATILQRYDAVASRCDVVVVLGSDFTDVGNPAELDFNARVAANLGAPILLVLTGLNPADRSARTPAELAQVAASTLPVLRDEHAQLLAVVVNRVGDARLDEVRDLVGAAVADARPESPGGVPVWCLPENKLLNAPSVAELRDVLGAELYSGDETLLNREVLGITVSGMSMEHVLERTFESGVVVVASDRTETIVALLLAQQAKTMPSLAALVVNGPFEFSPIVESLIRGVDLPLPMLRTQFGTYETAQRLVNTRGRFLASMERKVDAALADFAEYIDAEALLALLDVPEPTVVTPLMFEHTLLARARGDRQHIVLPEGNDDRILQAASTLLTREVADLTILGDEAAIQQRASALGLDLSAARILSPQNPELLDRFAEEYARLRAHKGVTILEARDRVQDVSYFGTMMVHLGLADGMVSGAAHTTAHTIKPSFEIVKTKPSVSIVSSVFLMSLADRVLVYGDCAVNPDPTAEQLADIAISSAETARQFNIEPRVAMLSYSTGDSGAGADVDKVREATRLVRERAPELLVEGPLQYDAATDMAVASKKLPGSEVAGRATVFIFPDLNTGNNTYKAVQRSAGALAIGPVLQGLNKPINDLSRGALVSDIVNTVAITAIQAQGATD</sequence>
<name>A0ABW5UYA5_9MICO</name>
<dbReference type="InterPro" id="IPR010766">
    <property type="entry name" value="DRTGG"/>
</dbReference>
<proteinExistence type="inferred from homology"/>
<dbReference type="EMBL" id="JBHUNE010000003">
    <property type="protein sequence ID" value="MFD2757809.1"/>
    <property type="molecule type" value="Genomic_DNA"/>
</dbReference>
<dbReference type="SUPFAM" id="SSF75138">
    <property type="entry name" value="HprK N-terminal domain-like"/>
    <property type="match status" value="1"/>
</dbReference>
<evidence type="ECO:0000259" key="14">
    <source>
        <dbReference type="Pfam" id="PF01515"/>
    </source>
</evidence>
<dbReference type="NCBIfam" id="TIGR00651">
    <property type="entry name" value="pta"/>
    <property type="match status" value="1"/>
</dbReference>
<evidence type="ECO:0000256" key="4">
    <source>
        <dbReference type="ARBA" id="ARBA00008756"/>
    </source>
</evidence>
<dbReference type="InterPro" id="IPR027417">
    <property type="entry name" value="P-loop_NTPase"/>
</dbReference>
<comment type="subcellular location">
    <subcellularLocation>
        <location evidence="2 13">Cytoplasm</location>
    </subcellularLocation>
</comment>
<dbReference type="NCBIfam" id="NF004167">
    <property type="entry name" value="PRK05632.1"/>
    <property type="match status" value="1"/>
</dbReference>
<dbReference type="Gene3D" id="3.40.1390.20">
    <property type="entry name" value="HprK N-terminal domain-like"/>
    <property type="match status" value="1"/>
</dbReference>
<evidence type="ECO:0000256" key="12">
    <source>
        <dbReference type="ARBA" id="ARBA00049955"/>
    </source>
</evidence>
<evidence type="ECO:0000256" key="6">
    <source>
        <dbReference type="ARBA" id="ARBA00012707"/>
    </source>
</evidence>
<keyword evidence="8 13" id="KW-0963">Cytoplasm</keyword>
<evidence type="ECO:0000259" key="15">
    <source>
        <dbReference type="Pfam" id="PF07085"/>
    </source>
</evidence>
<dbReference type="SUPFAM" id="SSF52540">
    <property type="entry name" value="P-loop containing nucleoside triphosphate hydrolases"/>
    <property type="match status" value="1"/>
</dbReference>
<evidence type="ECO:0000313" key="16">
    <source>
        <dbReference type="EMBL" id="MFD2757809.1"/>
    </source>
</evidence>
<dbReference type="Pfam" id="PF01515">
    <property type="entry name" value="PTA_PTB"/>
    <property type="match status" value="1"/>
</dbReference>
<gene>
    <name evidence="16" type="primary">pta</name>
    <name evidence="16" type="ORF">ACFSW7_05395</name>
</gene>
<accession>A0ABW5UYA5</accession>
<comment type="caution">
    <text evidence="16">The sequence shown here is derived from an EMBL/GenBank/DDBJ whole genome shotgun (WGS) entry which is preliminary data.</text>
</comment>
<keyword evidence="9 13" id="KW-0808">Transferase</keyword>
<comment type="similarity">
    <text evidence="5 13">In the N-terminal section; belongs to the CobB/CobQ family.</text>
</comment>
<evidence type="ECO:0000256" key="3">
    <source>
        <dbReference type="ARBA" id="ARBA00004989"/>
    </source>
</evidence>
<dbReference type="Pfam" id="PF07085">
    <property type="entry name" value="DRTGG"/>
    <property type="match status" value="1"/>
</dbReference>
<dbReference type="Pfam" id="PF13500">
    <property type="entry name" value="AAA_26"/>
    <property type="match status" value="1"/>
</dbReference>
<comment type="pathway">
    <text evidence="3 13">Metabolic intermediate biosynthesis; acetyl-CoA biosynthesis; acetyl-CoA from acetate: step 2/2.</text>
</comment>
<dbReference type="InterPro" id="IPR050500">
    <property type="entry name" value="Phos_Acetyltrans/Butyryltrans"/>
</dbReference>
<dbReference type="NCBIfam" id="NF007233">
    <property type="entry name" value="PRK09653.1"/>
    <property type="match status" value="1"/>
</dbReference>
<protein>
    <recommendedName>
        <fullName evidence="7 13">Phosphate acetyltransferase</fullName>
        <ecNumber evidence="6 13">2.3.1.8</ecNumber>
    </recommendedName>
    <alternativeName>
        <fullName evidence="11 13">Phosphotransacetylase</fullName>
    </alternativeName>
</protein>
<evidence type="ECO:0000256" key="1">
    <source>
        <dbReference type="ARBA" id="ARBA00000705"/>
    </source>
</evidence>
<evidence type="ECO:0000256" key="5">
    <source>
        <dbReference type="ARBA" id="ARBA00009786"/>
    </source>
</evidence>
<dbReference type="Gene3D" id="3.40.50.10750">
    <property type="entry name" value="Isocitrate/Isopropylmalate dehydrogenase-like"/>
    <property type="match status" value="1"/>
</dbReference>
<dbReference type="InterPro" id="IPR016475">
    <property type="entry name" value="P-Actrans_bac"/>
</dbReference>
<dbReference type="Gene3D" id="3.40.50.10950">
    <property type="match status" value="1"/>
</dbReference>
<dbReference type="GO" id="GO:0008959">
    <property type="term" value="F:phosphate acetyltransferase activity"/>
    <property type="evidence" value="ECO:0007669"/>
    <property type="project" value="UniProtKB-EC"/>
</dbReference>
<keyword evidence="10 13" id="KW-0012">Acyltransferase</keyword>
<comment type="catalytic activity">
    <reaction evidence="1 13">
        <text>acetyl-CoA + phosphate = acetyl phosphate + CoA</text>
        <dbReference type="Rhea" id="RHEA:19521"/>
        <dbReference type="ChEBI" id="CHEBI:22191"/>
        <dbReference type="ChEBI" id="CHEBI:43474"/>
        <dbReference type="ChEBI" id="CHEBI:57287"/>
        <dbReference type="ChEBI" id="CHEBI:57288"/>
        <dbReference type="EC" id="2.3.1.8"/>
    </reaction>
</comment>
<dbReference type="InterPro" id="IPR004614">
    <property type="entry name" value="P_AcTrfase"/>
</dbReference>
<comment type="domain">
    <text evidence="13">The N-terminal region seems to be important for proper quaternary structure. The C-terminal region contains the substrate-binding site.</text>
</comment>
<comment type="similarity">
    <text evidence="4 13">In the C-terminal section; belongs to the phosphate acetyltransferase and butyryltransferase family.</text>
</comment>
<dbReference type="EC" id="2.3.1.8" evidence="6 13"/>
<dbReference type="InterPro" id="IPR042113">
    <property type="entry name" value="P_AcTrfase_dom1"/>
</dbReference>
<dbReference type="InterPro" id="IPR042112">
    <property type="entry name" value="P_AcTrfase_dom2"/>
</dbReference>
<dbReference type="PANTHER" id="PTHR43356">
    <property type="entry name" value="PHOSPHATE ACETYLTRANSFERASE"/>
    <property type="match status" value="1"/>
</dbReference>
<evidence type="ECO:0000313" key="17">
    <source>
        <dbReference type="Proteomes" id="UP001597492"/>
    </source>
</evidence>